<evidence type="ECO:0000256" key="9">
    <source>
        <dbReference type="SAM" id="SignalP"/>
    </source>
</evidence>
<evidence type="ECO:0000256" key="2">
    <source>
        <dbReference type="ARBA" id="ARBA00010472"/>
    </source>
</evidence>
<evidence type="ECO:0000259" key="10">
    <source>
        <dbReference type="Pfam" id="PF00720"/>
    </source>
</evidence>
<dbReference type="PRINTS" id="PR00294">
    <property type="entry name" value="SSBTLNINHBTR"/>
</dbReference>
<accession>A0A5M3WD30</accession>
<evidence type="ECO:0000256" key="8">
    <source>
        <dbReference type="RuleBase" id="RU003471"/>
    </source>
</evidence>
<comment type="subunit">
    <text evidence="3">Homodimer.</text>
</comment>
<dbReference type="InterPro" id="IPR023549">
    <property type="entry name" value="Subtilisin_inhibitor"/>
</dbReference>
<evidence type="ECO:0000313" key="12">
    <source>
        <dbReference type="Proteomes" id="UP000334990"/>
    </source>
</evidence>
<dbReference type="RefSeq" id="WP_155340445.1">
    <property type="nucleotide sequence ID" value="NZ_BAAABN010000043.1"/>
</dbReference>
<comment type="caution">
    <text evidence="11">The sequence shown here is derived from an EMBL/GenBank/DDBJ whole genome shotgun (WGS) entry which is preliminary data.</text>
</comment>
<protein>
    <submittedName>
        <fullName evidence="11">Protease</fullName>
    </submittedName>
</protein>
<feature type="domain" description="Subtilisin inhibitor" evidence="10">
    <location>
        <begin position="46"/>
        <end position="130"/>
    </location>
</feature>
<keyword evidence="4" id="KW-0964">Secreted</keyword>
<dbReference type="GO" id="GO:0004867">
    <property type="term" value="F:serine-type endopeptidase inhibitor activity"/>
    <property type="evidence" value="ECO:0007669"/>
    <property type="project" value="UniProtKB-KW"/>
</dbReference>
<feature type="chain" id="PRO_5038874983" evidence="9">
    <location>
        <begin position="24"/>
        <end position="144"/>
    </location>
</feature>
<dbReference type="GO" id="GO:0006508">
    <property type="term" value="P:proteolysis"/>
    <property type="evidence" value="ECO:0007669"/>
    <property type="project" value="UniProtKB-KW"/>
</dbReference>
<feature type="signal peptide" evidence="9">
    <location>
        <begin position="1"/>
        <end position="23"/>
    </location>
</feature>
<proteinExistence type="inferred from homology"/>
<dbReference type="SUPFAM" id="SSF55399">
    <property type="entry name" value="Subtilisin inhibitor"/>
    <property type="match status" value="1"/>
</dbReference>
<dbReference type="InterPro" id="IPR000691">
    <property type="entry name" value="Prot_inh_I16_SSI"/>
</dbReference>
<keyword evidence="11" id="KW-0378">Hydrolase</keyword>
<dbReference type="EMBL" id="BLAD01000080">
    <property type="protein sequence ID" value="GES04338.1"/>
    <property type="molecule type" value="Genomic_DNA"/>
</dbReference>
<comment type="subcellular location">
    <subcellularLocation>
        <location evidence="1">Secreted</location>
    </subcellularLocation>
</comment>
<dbReference type="Pfam" id="PF00720">
    <property type="entry name" value="SSI"/>
    <property type="match status" value="1"/>
</dbReference>
<evidence type="ECO:0000256" key="6">
    <source>
        <dbReference type="ARBA" id="ARBA00022900"/>
    </source>
</evidence>
<dbReference type="Proteomes" id="UP000334990">
    <property type="component" value="Unassembled WGS sequence"/>
</dbReference>
<dbReference type="InterPro" id="IPR020054">
    <property type="entry name" value="Prot_inh_SSI_I16_CS"/>
</dbReference>
<keyword evidence="12" id="KW-1185">Reference proteome</keyword>
<dbReference type="OrthoDB" id="3542626at2"/>
<evidence type="ECO:0000256" key="7">
    <source>
        <dbReference type="ARBA" id="ARBA00023157"/>
    </source>
</evidence>
<dbReference type="AlphaFoldDB" id="A0A5M3WD30"/>
<dbReference type="GO" id="GO:0008233">
    <property type="term" value="F:peptidase activity"/>
    <property type="evidence" value="ECO:0007669"/>
    <property type="project" value="UniProtKB-KW"/>
</dbReference>
<sequence length="144" mass="14963">MIKPSGGRLAALLAATIIATCTAATPPPAVQPDISADSALPGKVRAFVLTIAKSDSRRPFTRVALLACSPPRGTHPKAAEACAKLAKVRGDLSVLEPDGTVCTLIFDPVTVTATGSWDGGTFSFERTYGNACELRAMTGPIFDF</sequence>
<name>A0A5M3WD30_9ACTN</name>
<dbReference type="PROSITE" id="PS00999">
    <property type="entry name" value="SSI"/>
    <property type="match status" value="1"/>
</dbReference>
<evidence type="ECO:0000313" key="11">
    <source>
        <dbReference type="EMBL" id="GES04338.1"/>
    </source>
</evidence>
<dbReference type="GO" id="GO:0005576">
    <property type="term" value="C:extracellular region"/>
    <property type="evidence" value="ECO:0007669"/>
    <property type="project" value="UniProtKB-SubCell"/>
</dbReference>
<keyword evidence="11" id="KW-0645">Protease</keyword>
<dbReference type="InterPro" id="IPR036819">
    <property type="entry name" value="Subtilisin_inhibitor-like_sf"/>
</dbReference>
<keyword evidence="9" id="KW-0732">Signal</keyword>
<reference evidence="11 12" key="1">
    <citation type="submission" date="2019-10" db="EMBL/GenBank/DDBJ databases">
        <title>Whole genome shotgun sequence of Acrocarpospora corrugata NBRC 13972.</title>
        <authorList>
            <person name="Ichikawa N."/>
            <person name="Kimura A."/>
            <person name="Kitahashi Y."/>
            <person name="Komaki H."/>
            <person name="Oguchi A."/>
        </authorList>
    </citation>
    <scope>NUCLEOTIDE SEQUENCE [LARGE SCALE GENOMIC DNA]</scope>
    <source>
        <strain evidence="11 12">NBRC 13972</strain>
    </source>
</reference>
<keyword evidence="6 8" id="KW-0722">Serine protease inhibitor</keyword>
<gene>
    <name evidence="11" type="ORF">Acor_64060</name>
</gene>
<keyword evidence="7" id="KW-1015">Disulfide bond</keyword>
<organism evidence="11 12">
    <name type="scientific">Acrocarpospora corrugata</name>
    <dbReference type="NCBI Taxonomy" id="35763"/>
    <lineage>
        <taxon>Bacteria</taxon>
        <taxon>Bacillati</taxon>
        <taxon>Actinomycetota</taxon>
        <taxon>Actinomycetes</taxon>
        <taxon>Streptosporangiales</taxon>
        <taxon>Streptosporangiaceae</taxon>
        <taxon>Acrocarpospora</taxon>
    </lineage>
</organism>
<comment type="similarity">
    <text evidence="2 8">Belongs to the protease inhibitor I16 (SSI) family.</text>
</comment>
<keyword evidence="5 8" id="KW-0646">Protease inhibitor</keyword>
<evidence type="ECO:0000256" key="5">
    <source>
        <dbReference type="ARBA" id="ARBA00022690"/>
    </source>
</evidence>
<evidence type="ECO:0000256" key="3">
    <source>
        <dbReference type="ARBA" id="ARBA00011738"/>
    </source>
</evidence>
<evidence type="ECO:0000256" key="4">
    <source>
        <dbReference type="ARBA" id="ARBA00022525"/>
    </source>
</evidence>
<evidence type="ECO:0000256" key="1">
    <source>
        <dbReference type="ARBA" id="ARBA00004613"/>
    </source>
</evidence>
<dbReference type="Gene3D" id="3.30.350.10">
    <property type="entry name" value="Subtilisin inhibitor-like"/>
    <property type="match status" value="1"/>
</dbReference>